<dbReference type="Gene3D" id="3.40.50.2300">
    <property type="match status" value="1"/>
</dbReference>
<dbReference type="InterPro" id="IPR011006">
    <property type="entry name" value="CheY-like_superfamily"/>
</dbReference>
<dbReference type="Gene3D" id="6.10.250.690">
    <property type="match status" value="1"/>
</dbReference>
<dbReference type="GO" id="GO:0005829">
    <property type="term" value="C:cytosol"/>
    <property type="evidence" value="ECO:0007669"/>
    <property type="project" value="TreeGrafter"/>
</dbReference>
<dbReference type="EMBL" id="LZRT01000086">
    <property type="protein sequence ID" value="OUM86740.1"/>
    <property type="molecule type" value="Genomic_DNA"/>
</dbReference>
<dbReference type="PROSITE" id="PS50110">
    <property type="entry name" value="RESPONSE_REGULATORY"/>
    <property type="match status" value="1"/>
</dbReference>
<keyword evidence="4" id="KW-0902">Two-component regulatory system</keyword>
<dbReference type="Pfam" id="PF00072">
    <property type="entry name" value="Response_reg"/>
    <property type="match status" value="1"/>
</dbReference>
<dbReference type="CDD" id="cd00383">
    <property type="entry name" value="trans_reg_C"/>
    <property type="match status" value="1"/>
</dbReference>
<dbReference type="FunFam" id="1.10.10.10:FF:000089">
    <property type="entry name" value="Alkaline phosphatase synthesis response regulator"/>
    <property type="match status" value="1"/>
</dbReference>
<evidence type="ECO:0000259" key="11">
    <source>
        <dbReference type="PROSITE" id="PS51755"/>
    </source>
</evidence>
<sequence>MTQSVLVVDDEAAILTLVEFNLQKAGYKVLKATDGRMALQMIQQAQPDLIVLDIMLPSVDGFEICKKLRQQGNRTPVLMLSARDEELDKVLGLELGADDYLTKPFSPRELVARVKALLRRANPEREEEGTVRVGDLSVNPERYEVYFRGKPLDLTPKEFEILRYMLEHRGKVLTRDQLLDAVWNYEFAGDTRIVDVHVSHLREKIEPDPKQPVYIKTIRGVGYKFEGPA</sequence>
<keyword evidence="3 8" id="KW-0597">Phosphoprotein</keyword>
<dbReference type="InterPro" id="IPR001789">
    <property type="entry name" value="Sig_transdc_resp-reg_receiver"/>
</dbReference>
<keyword evidence="5" id="KW-0805">Transcription regulation</keyword>
<evidence type="ECO:0000313" key="12">
    <source>
        <dbReference type="EMBL" id="OUM86740.1"/>
    </source>
</evidence>
<comment type="subcellular location">
    <subcellularLocation>
        <location evidence="1">Cytoplasm</location>
    </subcellularLocation>
</comment>
<dbReference type="Pfam" id="PF00486">
    <property type="entry name" value="Trans_reg_C"/>
    <property type="match status" value="1"/>
</dbReference>
<evidence type="ECO:0000256" key="3">
    <source>
        <dbReference type="ARBA" id="ARBA00022553"/>
    </source>
</evidence>
<keyword evidence="7" id="KW-0804">Transcription</keyword>
<dbReference type="SUPFAM" id="SSF46894">
    <property type="entry name" value="C-terminal effector domain of the bipartite response regulators"/>
    <property type="match status" value="1"/>
</dbReference>
<dbReference type="FunFam" id="3.40.50.2300:FF:000001">
    <property type="entry name" value="DNA-binding response regulator PhoB"/>
    <property type="match status" value="1"/>
</dbReference>
<evidence type="ECO:0000256" key="8">
    <source>
        <dbReference type="PROSITE-ProRule" id="PRU00169"/>
    </source>
</evidence>
<evidence type="ECO:0000259" key="10">
    <source>
        <dbReference type="PROSITE" id="PS50110"/>
    </source>
</evidence>
<dbReference type="SUPFAM" id="SSF52172">
    <property type="entry name" value="CheY-like"/>
    <property type="match status" value="1"/>
</dbReference>
<evidence type="ECO:0000313" key="13">
    <source>
        <dbReference type="Proteomes" id="UP000196475"/>
    </source>
</evidence>
<feature type="modified residue" description="4-aspartylphosphate" evidence="8">
    <location>
        <position position="53"/>
    </location>
</feature>
<evidence type="ECO:0000256" key="2">
    <source>
        <dbReference type="ARBA" id="ARBA00022490"/>
    </source>
</evidence>
<dbReference type="Gene3D" id="1.10.10.10">
    <property type="entry name" value="Winged helix-like DNA-binding domain superfamily/Winged helix DNA-binding domain"/>
    <property type="match status" value="1"/>
</dbReference>
<dbReference type="PANTHER" id="PTHR48111">
    <property type="entry name" value="REGULATOR OF RPOS"/>
    <property type="match status" value="1"/>
</dbReference>
<evidence type="ECO:0000256" key="7">
    <source>
        <dbReference type="ARBA" id="ARBA00023163"/>
    </source>
</evidence>
<dbReference type="InterPro" id="IPR036388">
    <property type="entry name" value="WH-like_DNA-bd_sf"/>
</dbReference>
<keyword evidence="2" id="KW-0963">Cytoplasm</keyword>
<name>A0A1Y3PHC3_9BACI</name>
<evidence type="ECO:0000256" key="9">
    <source>
        <dbReference type="PROSITE-ProRule" id="PRU01091"/>
    </source>
</evidence>
<evidence type="ECO:0000256" key="5">
    <source>
        <dbReference type="ARBA" id="ARBA00023015"/>
    </source>
</evidence>
<dbReference type="GO" id="GO:0006355">
    <property type="term" value="P:regulation of DNA-templated transcription"/>
    <property type="evidence" value="ECO:0007669"/>
    <property type="project" value="InterPro"/>
</dbReference>
<dbReference type="PROSITE" id="PS51755">
    <property type="entry name" value="OMPR_PHOB"/>
    <property type="match status" value="1"/>
</dbReference>
<dbReference type="InterPro" id="IPR016032">
    <property type="entry name" value="Sig_transdc_resp-reg_C-effctor"/>
</dbReference>
<comment type="caution">
    <text evidence="12">The sequence shown here is derived from an EMBL/GenBank/DDBJ whole genome shotgun (WGS) entry which is preliminary data.</text>
</comment>
<proteinExistence type="predicted"/>
<dbReference type="GO" id="GO:0032993">
    <property type="term" value="C:protein-DNA complex"/>
    <property type="evidence" value="ECO:0007669"/>
    <property type="project" value="TreeGrafter"/>
</dbReference>
<dbReference type="SMART" id="SM00862">
    <property type="entry name" value="Trans_reg_C"/>
    <property type="match status" value="1"/>
</dbReference>
<dbReference type="Proteomes" id="UP000196475">
    <property type="component" value="Unassembled WGS sequence"/>
</dbReference>
<keyword evidence="6 9" id="KW-0238">DNA-binding</keyword>
<dbReference type="GO" id="GO:0000156">
    <property type="term" value="F:phosphorelay response regulator activity"/>
    <property type="evidence" value="ECO:0007669"/>
    <property type="project" value="TreeGrafter"/>
</dbReference>
<feature type="domain" description="Response regulatory" evidence="10">
    <location>
        <begin position="4"/>
        <end position="118"/>
    </location>
</feature>
<evidence type="ECO:0000256" key="1">
    <source>
        <dbReference type="ARBA" id="ARBA00004496"/>
    </source>
</evidence>
<feature type="domain" description="OmpR/PhoB-type" evidence="11">
    <location>
        <begin position="128"/>
        <end position="227"/>
    </location>
</feature>
<dbReference type="InterPro" id="IPR001867">
    <property type="entry name" value="OmpR/PhoB-type_DNA-bd"/>
</dbReference>
<reference evidence="13" key="1">
    <citation type="submission" date="2016-06" db="EMBL/GenBank/DDBJ databases">
        <authorList>
            <person name="Nascimento L."/>
            <person name="Pereira R.V."/>
            <person name="Martins L.F."/>
            <person name="Quaggio R.B."/>
            <person name="Silva A.M."/>
            <person name="Setubal J.C."/>
        </authorList>
    </citation>
    <scope>NUCLEOTIDE SEQUENCE [LARGE SCALE GENOMIC DNA]</scope>
</reference>
<dbReference type="GO" id="GO:0000976">
    <property type="term" value="F:transcription cis-regulatory region binding"/>
    <property type="evidence" value="ECO:0007669"/>
    <property type="project" value="TreeGrafter"/>
</dbReference>
<protein>
    <submittedName>
        <fullName evidence="12">DNA-binding response regulator</fullName>
    </submittedName>
</protein>
<evidence type="ECO:0000256" key="6">
    <source>
        <dbReference type="ARBA" id="ARBA00023125"/>
    </source>
</evidence>
<dbReference type="InterPro" id="IPR039420">
    <property type="entry name" value="WalR-like"/>
</dbReference>
<dbReference type="PANTHER" id="PTHR48111:SF73">
    <property type="entry name" value="ALKALINE PHOSPHATASE SYNTHESIS TRANSCRIPTIONAL REGULATORY PROTEIN PHOP"/>
    <property type="match status" value="1"/>
</dbReference>
<gene>
    <name evidence="12" type="ORF">BAA01_03875</name>
</gene>
<feature type="DNA-binding region" description="OmpR/PhoB-type" evidence="9">
    <location>
        <begin position="128"/>
        <end position="227"/>
    </location>
</feature>
<accession>A0A1Y3PHC3</accession>
<evidence type="ECO:0000256" key="4">
    <source>
        <dbReference type="ARBA" id="ARBA00023012"/>
    </source>
</evidence>
<organism evidence="12 13">
    <name type="scientific">Bacillus thermozeamaize</name>
    <dbReference type="NCBI Taxonomy" id="230954"/>
    <lineage>
        <taxon>Bacteria</taxon>
        <taxon>Bacillati</taxon>
        <taxon>Bacillota</taxon>
        <taxon>Bacilli</taxon>
        <taxon>Bacillales</taxon>
        <taxon>Bacillaceae</taxon>
        <taxon>Bacillus</taxon>
    </lineage>
</organism>
<dbReference type="AlphaFoldDB" id="A0A1Y3PHC3"/>
<dbReference type="SMART" id="SM00448">
    <property type="entry name" value="REC"/>
    <property type="match status" value="1"/>
</dbReference>